<evidence type="ECO:0000313" key="2">
    <source>
        <dbReference type="Proteomes" id="UP001189429"/>
    </source>
</evidence>
<dbReference type="Proteomes" id="UP001189429">
    <property type="component" value="Unassembled WGS sequence"/>
</dbReference>
<reference evidence="1" key="1">
    <citation type="submission" date="2023-10" db="EMBL/GenBank/DDBJ databases">
        <authorList>
            <person name="Chen Y."/>
            <person name="Shah S."/>
            <person name="Dougan E. K."/>
            <person name="Thang M."/>
            <person name="Chan C."/>
        </authorList>
    </citation>
    <scope>NUCLEOTIDE SEQUENCE [LARGE SCALE GENOMIC DNA]</scope>
</reference>
<accession>A0ABN9VTA4</accession>
<proteinExistence type="predicted"/>
<evidence type="ECO:0000313" key="1">
    <source>
        <dbReference type="EMBL" id="CAK0876753.1"/>
    </source>
</evidence>
<comment type="caution">
    <text evidence="1">The sequence shown here is derived from an EMBL/GenBank/DDBJ whole genome shotgun (WGS) entry which is preliminary data.</text>
</comment>
<name>A0ABN9VTA4_9DINO</name>
<organism evidence="1 2">
    <name type="scientific">Prorocentrum cordatum</name>
    <dbReference type="NCBI Taxonomy" id="2364126"/>
    <lineage>
        <taxon>Eukaryota</taxon>
        <taxon>Sar</taxon>
        <taxon>Alveolata</taxon>
        <taxon>Dinophyceae</taxon>
        <taxon>Prorocentrales</taxon>
        <taxon>Prorocentraceae</taxon>
        <taxon>Prorocentrum</taxon>
    </lineage>
</organism>
<keyword evidence="2" id="KW-1185">Reference proteome</keyword>
<sequence length="103" mass="11322">MHCLWHIIKVVDVAELNCDCQRQAALAARAARRRPACVVGGAGAGMETRRPQGDVRSLTCAGILMSYIRFVHCNPQSFSSQGRQEEVILHTAKSFHMRVSVGT</sequence>
<protein>
    <submittedName>
        <fullName evidence="1">Uncharacterized protein</fullName>
    </submittedName>
</protein>
<dbReference type="EMBL" id="CAUYUJ010017662">
    <property type="protein sequence ID" value="CAK0876753.1"/>
    <property type="molecule type" value="Genomic_DNA"/>
</dbReference>
<gene>
    <name evidence="1" type="ORF">PCOR1329_LOCUS61008</name>
</gene>